<reference evidence="2 3" key="2">
    <citation type="journal article" date="2010" name="BMC Genomics">
        <title>The genome of Geobacter bemidjiensis, exemplar for the subsurface clade of Geobacter species that predominate in Fe(III)-reducing subsurface environments.</title>
        <authorList>
            <person name="Aklujkar M."/>
            <person name="Young N.D."/>
            <person name="Holmes D."/>
            <person name="Chavan M."/>
            <person name="Risso C."/>
            <person name="Kiss H.E."/>
            <person name="Han C.S."/>
            <person name="Land M.L."/>
            <person name="Lovley D.R."/>
        </authorList>
    </citation>
    <scope>NUCLEOTIDE SEQUENCE [LARGE SCALE GENOMIC DNA]</scope>
    <source>
        <strain evidence="3">ATCC BAA-1014 / DSM 16622 / JCM 12645 / Bem</strain>
    </source>
</reference>
<dbReference type="Proteomes" id="UP000008825">
    <property type="component" value="Chromosome"/>
</dbReference>
<dbReference type="PROSITE" id="PS51257">
    <property type="entry name" value="PROKAR_LIPOPROTEIN"/>
    <property type="match status" value="1"/>
</dbReference>
<name>B5EDG0_CITBB</name>
<keyword evidence="1" id="KW-0732">Signal</keyword>
<keyword evidence="3" id="KW-1185">Reference proteome</keyword>
<dbReference type="HOGENOM" id="CLU_896469_0_0_7"/>
<reference evidence="2 3" key="1">
    <citation type="submission" date="2008-07" db="EMBL/GenBank/DDBJ databases">
        <title>Complete sequence of Geobacter bemidjiensis BEM.</title>
        <authorList>
            <consortium name="US DOE Joint Genome Institute"/>
            <person name="Lucas S."/>
            <person name="Copeland A."/>
            <person name="Lapidus A."/>
            <person name="Glavina del Rio T."/>
            <person name="Dalin E."/>
            <person name="Tice H."/>
            <person name="Bruce D."/>
            <person name="Goodwin L."/>
            <person name="Pitluck S."/>
            <person name="Kiss H."/>
            <person name="Brettin T."/>
            <person name="Detter J.C."/>
            <person name="Han C."/>
            <person name="Kuske C.R."/>
            <person name="Schmutz J."/>
            <person name="Larimer F."/>
            <person name="Land M."/>
            <person name="Hauser L."/>
            <person name="Kyrpides N."/>
            <person name="Lykidis A."/>
            <person name="Lovley D."/>
            <person name="Richardson P."/>
        </authorList>
    </citation>
    <scope>NUCLEOTIDE SEQUENCE [LARGE SCALE GENOMIC DNA]</scope>
    <source>
        <strain evidence="3">ATCC BAA-1014 / DSM 16622 / JCM 12645 / Bem</strain>
    </source>
</reference>
<evidence type="ECO:0000313" key="2">
    <source>
        <dbReference type="EMBL" id="ACH39156.1"/>
    </source>
</evidence>
<dbReference type="KEGG" id="gbm:Gbem_2143"/>
<dbReference type="AlphaFoldDB" id="B5EDG0"/>
<sequence>MRRIKATFVSAAILTLTLAGCGGGGGSSTPTVSGVAATGMPMSGTVFLKDSANSETNTTINPQTGSFSFNVSGKTPPFMLRAGALYSMSAGAGTANINPATTLMVANMGSFTNMSSLNSFYRSPNSTTMVSMMASEPASYQQFQQKMVPLLNQYGATNMDPMTGSFTIGQGLDKMFDDVKMTIDNNGNVSMMYANGTAVFTGPMGNMAAGTMMSGNIVMPGTAPTSSAIAVSPSTIRLQVGGAQQFTASVPVTWSVITANGGSISSTGLYTAPSSAGIFMVKATSIADPTKSTMVMIQVGNTGMVMMKMS</sequence>
<evidence type="ECO:0000256" key="1">
    <source>
        <dbReference type="SAM" id="SignalP"/>
    </source>
</evidence>
<accession>B5EDG0</accession>
<organism evidence="2 3">
    <name type="scientific">Citrifermentans bemidjiense (strain ATCC BAA-1014 / DSM 16622 / JCM 12645 / Bem)</name>
    <name type="common">Geobacter bemidjiensis</name>
    <dbReference type="NCBI Taxonomy" id="404380"/>
    <lineage>
        <taxon>Bacteria</taxon>
        <taxon>Pseudomonadati</taxon>
        <taxon>Thermodesulfobacteriota</taxon>
        <taxon>Desulfuromonadia</taxon>
        <taxon>Geobacterales</taxon>
        <taxon>Geobacteraceae</taxon>
        <taxon>Citrifermentans</taxon>
    </lineage>
</organism>
<keyword evidence="2" id="KW-0449">Lipoprotein</keyword>
<dbReference type="OrthoDB" id="5397545at2"/>
<dbReference type="eggNOG" id="COG1404">
    <property type="taxonomic scope" value="Bacteria"/>
</dbReference>
<dbReference type="STRING" id="404380.Gbem_2143"/>
<feature type="chain" id="PRO_5002832409" evidence="1">
    <location>
        <begin position="22"/>
        <end position="310"/>
    </location>
</feature>
<evidence type="ECO:0000313" key="3">
    <source>
        <dbReference type="Proteomes" id="UP000008825"/>
    </source>
</evidence>
<dbReference type="RefSeq" id="WP_012530579.1">
    <property type="nucleotide sequence ID" value="NC_011146.1"/>
</dbReference>
<protein>
    <submittedName>
        <fullName evidence="2">Lipoprotein, putative</fullName>
    </submittedName>
</protein>
<dbReference type="EMBL" id="CP001124">
    <property type="protein sequence ID" value="ACH39156.1"/>
    <property type="molecule type" value="Genomic_DNA"/>
</dbReference>
<feature type="signal peptide" evidence="1">
    <location>
        <begin position="1"/>
        <end position="21"/>
    </location>
</feature>
<gene>
    <name evidence="2" type="ordered locus">Gbem_2143</name>
</gene>
<proteinExistence type="predicted"/>